<dbReference type="PANTHER" id="PTHR30050:SF4">
    <property type="entry name" value="ATP-BINDING PROTEIN RV3427C IN INSERTION SEQUENCE-RELATED"/>
    <property type="match status" value="1"/>
</dbReference>
<evidence type="ECO:0000313" key="5">
    <source>
        <dbReference type="EMBL" id="MDR7123094.1"/>
    </source>
</evidence>
<sequence length="249" mass="28159">MLNHHSVEALCRLHLSGMADALRQQLVAPEFLGRSFEERLAQLIDAEQLSRDERKQLGLFKRAKLKYPQACLEDVDYQPGRRLDRSYIASLATSEWLQHNQFIVLTGPTGVGKTWLACALASQAIRHGHPTLYKRFSLLLEELDVARRDGSLPKLRAQLAKVKLLVMDDWAMTPLSVAGRHELLELMEERSGRSSVLMTSQLPLDKWHDYIGELTIADAILDRIVHRSHRIELSGGPMRRRQSLPAGGA</sequence>
<comment type="similarity">
    <text evidence="1">Belongs to the IS21/IS1162 putative ATP-binding protein family.</text>
</comment>
<dbReference type="Proteomes" id="UP001257909">
    <property type="component" value="Unassembled WGS sequence"/>
</dbReference>
<gene>
    <name evidence="5" type="ORF">J2W69_004077</name>
</gene>
<keyword evidence="2" id="KW-0547">Nucleotide-binding</keyword>
<evidence type="ECO:0000256" key="1">
    <source>
        <dbReference type="ARBA" id="ARBA00008059"/>
    </source>
</evidence>
<dbReference type="InterPro" id="IPR003593">
    <property type="entry name" value="AAA+_ATPase"/>
</dbReference>
<dbReference type="SMART" id="SM00382">
    <property type="entry name" value="AAA"/>
    <property type="match status" value="1"/>
</dbReference>
<evidence type="ECO:0000256" key="3">
    <source>
        <dbReference type="ARBA" id="ARBA00022840"/>
    </source>
</evidence>
<proteinExistence type="inferred from homology"/>
<feature type="domain" description="AAA+ ATPase" evidence="4">
    <location>
        <begin position="99"/>
        <end position="232"/>
    </location>
</feature>
<dbReference type="InterPro" id="IPR028350">
    <property type="entry name" value="DNAC/IstB-like"/>
</dbReference>
<protein>
    <submittedName>
        <fullName evidence="5">DNA replication protein DnaC</fullName>
    </submittedName>
</protein>
<dbReference type="InterPro" id="IPR027417">
    <property type="entry name" value="P-loop_NTPase"/>
</dbReference>
<name>A0ABU1W555_9GAMM</name>
<keyword evidence="3" id="KW-0067">ATP-binding</keyword>
<evidence type="ECO:0000256" key="2">
    <source>
        <dbReference type="ARBA" id="ARBA00022741"/>
    </source>
</evidence>
<dbReference type="Gene3D" id="3.40.50.300">
    <property type="entry name" value="P-loop containing nucleotide triphosphate hydrolases"/>
    <property type="match status" value="1"/>
</dbReference>
<keyword evidence="6" id="KW-1185">Reference proteome</keyword>
<organism evidence="5 6">
    <name type="scientific">Rheinheimera soli</name>
    <dbReference type="NCBI Taxonomy" id="443616"/>
    <lineage>
        <taxon>Bacteria</taxon>
        <taxon>Pseudomonadati</taxon>
        <taxon>Pseudomonadota</taxon>
        <taxon>Gammaproteobacteria</taxon>
        <taxon>Chromatiales</taxon>
        <taxon>Chromatiaceae</taxon>
        <taxon>Rheinheimera</taxon>
    </lineage>
</organism>
<dbReference type="Pfam" id="PF01695">
    <property type="entry name" value="IstB_IS21"/>
    <property type="match status" value="1"/>
</dbReference>
<evidence type="ECO:0000259" key="4">
    <source>
        <dbReference type="SMART" id="SM00382"/>
    </source>
</evidence>
<reference evidence="5 6" key="1">
    <citation type="submission" date="2023-07" db="EMBL/GenBank/DDBJ databases">
        <title>Sorghum-associated microbial communities from plants grown in Nebraska, USA.</title>
        <authorList>
            <person name="Schachtman D."/>
        </authorList>
    </citation>
    <scope>NUCLEOTIDE SEQUENCE [LARGE SCALE GENOMIC DNA]</scope>
    <source>
        <strain evidence="5 6">4138</strain>
    </source>
</reference>
<comment type="caution">
    <text evidence="5">The sequence shown here is derived from an EMBL/GenBank/DDBJ whole genome shotgun (WGS) entry which is preliminary data.</text>
</comment>
<dbReference type="CDD" id="cd00009">
    <property type="entry name" value="AAA"/>
    <property type="match status" value="1"/>
</dbReference>
<dbReference type="NCBIfam" id="NF038214">
    <property type="entry name" value="IS21_help_AAA"/>
    <property type="match status" value="1"/>
</dbReference>
<dbReference type="InterPro" id="IPR047661">
    <property type="entry name" value="IstB"/>
</dbReference>
<dbReference type="PIRSF" id="PIRSF003073">
    <property type="entry name" value="DNAC_TnpB_IstB"/>
    <property type="match status" value="1"/>
</dbReference>
<dbReference type="SUPFAM" id="SSF52540">
    <property type="entry name" value="P-loop containing nucleoside triphosphate hydrolases"/>
    <property type="match status" value="1"/>
</dbReference>
<evidence type="ECO:0000313" key="6">
    <source>
        <dbReference type="Proteomes" id="UP001257909"/>
    </source>
</evidence>
<dbReference type="PANTHER" id="PTHR30050">
    <property type="entry name" value="CHROMOSOMAL REPLICATION INITIATOR PROTEIN DNAA"/>
    <property type="match status" value="1"/>
</dbReference>
<dbReference type="RefSeq" id="WP_310281938.1">
    <property type="nucleotide sequence ID" value="NZ_JAVDWR010000033.1"/>
</dbReference>
<dbReference type="InterPro" id="IPR002611">
    <property type="entry name" value="IstB_ATP-bd"/>
</dbReference>
<accession>A0ABU1W555</accession>
<dbReference type="EMBL" id="JAVDWR010000033">
    <property type="protein sequence ID" value="MDR7123094.1"/>
    <property type="molecule type" value="Genomic_DNA"/>
</dbReference>